<dbReference type="EMBL" id="VEPZ02001104">
    <property type="protein sequence ID" value="KAE8694801.1"/>
    <property type="molecule type" value="Genomic_DNA"/>
</dbReference>
<feature type="region of interest" description="Disordered" evidence="1">
    <location>
        <begin position="77"/>
        <end position="96"/>
    </location>
</feature>
<sequence>MWALRRLPKPLKESRINVRASYAASAQLRASSYLIEETATTFCSSQAISDKGLSLLRFTTQDASTYFSVRRCGLSSQAGAESSGEEDDFDGFSELETPANAETKGDHIVKDETEDGLDSDKELSVILKKLLQMNWNCLRLRRMFLIRSHLHGELTRNYSKLLSQLQVSIYKALIIG</sequence>
<gene>
    <name evidence="2" type="ORF">F3Y22_tig00110773pilonHSYRG00092</name>
</gene>
<keyword evidence="3" id="KW-1185">Reference proteome</keyword>
<organism evidence="2 3">
    <name type="scientific">Hibiscus syriacus</name>
    <name type="common">Rose of Sharon</name>
    <dbReference type="NCBI Taxonomy" id="106335"/>
    <lineage>
        <taxon>Eukaryota</taxon>
        <taxon>Viridiplantae</taxon>
        <taxon>Streptophyta</taxon>
        <taxon>Embryophyta</taxon>
        <taxon>Tracheophyta</taxon>
        <taxon>Spermatophyta</taxon>
        <taxon>Magnoliopsida</taxon>
        <taxon>eudicotyledons</taxon>
        <taxon>Gunneridae</taxon>
        <taxon>Pentapetalae</taxon>
        <taxon>rosids</taxon>
        <taxon>malvids</taxon>
        <taxon>Malvales</taxon>
        <taxon>Malvaceae</taxon>
        <taxon>Malvoideae</taxon>
        <taxon>Hibiscus</taxon>
    </lineage>
</organism>
<protein>
    <submittedName>
        <fullName evidence="2">Uncharacterized protein</fullName>
    </submittedName>
</protein>
<evidence type="ECO:0000256" key="1">
    <source>
        <dbReference type="SAM" id="MobiDB-lite"/>
    </source>
</evidence>
<feature type="compositionally biased region" description="Acidic residues" evidence="1">
    <location>
        <begin position="83"/>
        <end position="93"/>
    </location>
</feature>
<dbReference type="AlphaFoldDB" id="A0A6A2ZRZ3"/>
<evidence type="ECO:0000313" key="3">
    <source>
        <dbReference type="Proteomes" id="UP000436088"/>
    </source>
</evidence>
<dbReference type="Proteomes" id="UP000436088">
    <property type="component" value="Unassembled WGS sequence"/>
</dbReference>
<evidence type="ECO:0000313" key="2">
    <source>
        <dbReference type="EMBL" id="KAE8694801.1"/>
    </source>
</evidence>
<proteinExistence type="predicted"/>
<comment type="caution">
    <text evidence="2">The sequence shown here is derived from an EMBL/GenBank/DDBJ whole genome shotgun (WGS) entry which is preliminary data.</text>
</comment>
<accession>A0A6A2ZRZ3</accession>
<name>A0A6A2ZRZ3_HIBSY</name>
<reference evidence="2" key="1">
    <citation type="submission" date="2019-09" db="EMBL/GenBank/DDBJ databases">
        <title>Draft genome information of white flower Hibiscus syriacus.</title>
        <authorList>
            <person name="Kim Y.-M."/>
        </authorList>
    </citation>
    <scope>NUCLEOTIDE SEQUENCE [LARGE SCALE GENOMIC DNA]</scope>
    <source>
        <strain evidence="2">YM2019G1</strain>
    </source>
</reference>